<evidence type="ECO:0000256" key="1">
    <source>
        <dbReference type="ARBA" id="ARBA00022723"/>
    </source>
</evidence>
<organism evidence="3 4">
    <name type="scientific">Molossus molossus</name>
    <name type="common">Pallas' mastiff bat</name>
    <name type="synonym">Vespertilio molossus</name>
    <dbReference type="NCBI Taxonomy" id="27622"/>
    <lineage>
        <taxon>Eukaryota</taxon>
        <taxon>Metazoa</taxon>
        <taxon>Chordata</taxon>
        <taxon>Craniata</taxon>
        <taxon>Vertebrata</taxon>
        <taxon>Euteleostomi</taxon>
        <taxon>Mammalia</taxon>
        <taxon>Eutheria</taxon>
        <taxon>Laurasiatheria</taxon>
        <taxon>Chiroptera</taxon>
        <taxon>Yangochiroptera</taxon>
        <taxon>Molossidae</taxon>
        <taxon>Molossus</taxon>
    </lineage>
</organism>
<evidence type="ECO:0000259" key="2">
    <source>
        <dbReference type="Pfam" id="PF03328"/>
    </source>
</evidence>
<evidence type="ECO:0000313" key="3">
    <source>
        <dbReference type="EMBL" id="KAF6460119.1"/>
    </source>
</evidence>
<keyword evidence="1" id="KW-0479">Metal-binding</keyword>
<dbReference type="PANTHER" id="PTHR11105">
    <property type="entry name" value="CITRATE LYASE SUBUNIT BETA-RELATED"/>
    <property type="match status" value="1"/>
</dbReference>
<dbReference type="Pfam" id="PF03328">
    <property type="entry name" value="HpcH_HpaI"/>
    <property type="match status" value="1"/>
</dbReference>
<keyword evidence="4" id="KW-1185">Reference proteome</keyword>
<dbReference type="GO" id="GO:0047777">
    <property type="term" value="F:(S)-citramalyl-CoA lyase activity"/>
    <property type="evidence" value="ECO:0007669"/>
    <property type="project" value="TreeGrafter"/>
</dbReference>
<accession>A0A7J8GKK5</accession>
<dbReference type="PANTHER" id="PTHR11105:SF0">
    <property type="entry name" value="CITRAMALYL-COA LYASE, MITOCHONDRIAL"/>
    <property type="match status" value="1"/>
</dbReference>
<dbReference type="InterPro" id="IPR040186">
    <property type="entry name" value="Citramalyl-CoA_lyase"/>
</dbReference>
<feature type="domain" description="HpcH/HpaI aldolase/citrate lyase" evidence="2">
    <location>
        <begin position="35"/>
        <end position="74"/>
    </location>
</feature>
<dbReference type="SUPFAM" id="SSF51621">
    <property type="entry name" value="Phosphoenolpyruvate/pyruvate domain"/>
    <property type="match status" value="1"/>
</dbReference>
<protein>
    <submittedName>
        <fullName evidence="3">Citramalyl-CoA lyase</fullName>
    </submittedName>
</protein>
<keyword evidence="3" id="KW-0456">Lyase</keyword>
<comment type="caution">
    <text evidence="3">The sequence shown here is derived from an EMBL/GenBank/DDBJ whole genome shotgun (WGS) entry which is preliminary data.</text>
</comment>
<dbReference type="InterPro" id="IPR040442">
    <property type="entry name" value="Pyrv_kinase-like_dom_sf"/>
</dbReference>
<dbReference type="InterPro" id="IPR015813">
    <property type="entry name" value="Pyrv/PenolPyrv_kinase-like_dom"/>
</dbReference>
<dbReference type="InterPro" id="IPR005000">
    <property type="entry name" value="Aldolase/citrate-lyase_domain"/>
</dbReference>
<dbReference type="AlphaFoldDB" id="A0A7J8GKK5"/>
<dbReference type="EMBL" id="JACASF010000009">
    <property type="protein sequence ID" value="KAF6460119.1"/>
    <property type="molecule type" value="Genomic_DNA"/>
</dbReference>
<evidence type="ECO:0000313" key="4">
    <source>
        <dbReference type="Proteomes" id="UP000550707"/>
    </source>
</evidence>
<dbReference type="Gene3D" id="3.20.20.60">
    <property type="entry name" value="Phosphoenolpyruvate-binding domains"/>
    <property type="match status" value="1"/>
</dbReference>
<dbReference type="GO" id="GO:0046872">
    <property type="term" value="F:metal ion binding"/>
    <property type="evidence" value="ECO:0007669"/>
    <property type="project" value="UniProtKB-KW"/>
</dbReference>
<sequence length="93" mass="10232">MSEARLSHSRTASLAADVPRLGYGCSSYHKYIPRRAVLYVPGNDEKKIQKIPSLNVDCAVLDCEDGVAVNKKETTSDFHKMSPTGFSLLNLCD</sequence>
<reference evidence="3 4" key="1">
    <citation type="journal article" date="2020" name="Nature">
        <title>Six reference-quality genomes reveal evolution of bat adaptations.</title>
        <authorList>
            <person name="Jebb D."/>
            <person name="Huang Z."/>
            <person name="Pippel M."/>
            <person name="Hughes G.M."/>
            <person name="Lavrichenko K."/>
            <person name="Devanna P."/>
            <person name="Winkler S."/>
            <person name="Jermiin L.S."/>
            <person name="Skirmuntt E.C."/>
            <person name="Katzourakis A."/>
            <person name="Burkitt-Gray L."/>
            <person name="Ray D.A."/>
            <person name="Sullivan K.A.M."/>
            <person name="Roscito J.G."/>
            <person name="Kirilenko B.M."/>
            <person name="Davalos L.M."/>
            <person name="Corthals A.P."/>
            <person name="Power M.L."/>
            <person name="Jones G."/>
            <person name="Ransome R.D."/>
            <person name="Dechmann D.K.N."/>
            <person name="Locatelli A.G."/>
            <person name="Puechmaille S.J."/>
            <person name="Fedrigo O."/>
            <person name="Jarvis E.D."/>
            <person name="Hiller M."/>
            <person name="Vernes S.C."/>
            <person name="Myers E.W."/>
            <person name="Teeling E.C."/>
        </authorList>
    </citation>
    <scope>NUCLEOTIDE SEQUENCE [LARGE SCALE GENOMIC DNA]</scope>
    <source>
        <strain evidence="3">MMolMol1</strain>
        <tissue evidence="3">Muscle</tissue>
    </source>
</reference>
<name>A0A7J8GKK5_MOLMO</name>
<proteinExistence type="predicted"/>
<dbReference type="Proteomes" id="UP000550707">
    <property type="component" value="Unassembled WGS sequence"/>
</dbReference>
<dbReference type="GO" id="GO:0106064">
    <property type="term" value="P:regulation of cobalamin metabolic process"/>
    <property type="evidence" value="ECO:0007669"/>
    <property type="project" value="TreeGrafter"/>
</dbReference>
<gene>
    <name evidence="3" type="ORF">HJG59_003032</name>
</gene>